<dbReference type="EMBL" id="KK100549">
    <property type="protein sequence ID" value="KIZ05152.1"/>
    <property type="molecule type" value="Genomic_DNA"/>
</dbReference>
<protein>
    <submittedName>
        <fullName evidence="2">Uncharacterized protein</fullName>
    </submittedName>
</protein>
<dbReference type="AlphaFoldDB" id="A0A0D2MXU3"/>
<sequence>MGAFLLENGHAEGGRELVRQAAKDGVPLGWKALDMLARAAEDGALLDLAIGLRARADALKSEERRQRGGEGQRGGMAAGYSVRPGRPGEL</sequence>
<organism evidence="2 3">
    <name type="scientific">Monoraphidium neglectum</name>
    <dbReference type="NCBI Taxonomy" id="145388"/>
    <lineage>
        <taxon>Eukaryota</taxon>
        <taxon>Viridiplantae</taxon>
        <taxon>Chlorophyta</taxon>
        <taxon>core chlorophytes</taxon>
        <taxon>Chlorophyceae</taxon>
        <taxon>CS clade</taxon>
        <taxon>Sphaeropleales</taxon>
        <taxon>Selenastraceae</taxon>
        <taxon>Monoraphidium</taxon>
    </lineage>
</organism>
<evidence type="ECO:0000256" key="1">
    <source>
        <dbReference type="SAM" id="MobiDB-lite"/>
    </source>
</evidence>
<keyword evidence="3" id="KW-1185">Reference proteome</keyword>
<dbReference type="RefSeq" id="XP_013904171.1">
    <property type="nucleotide sequence ID" value="XM_014048717.1"/>
</dbReference>
<dbReference type="Proteomes" id="UP000054498">
    <property type="component" value="Unassembled WGS sequence"/>
</dbReference>
<dbReference type="KEGG" id="mng:MNEG_2801"/>
<evidence type="ECO:0000313" key="3">
    <source>
        <dbReference type="Proteomes" id="UP000054498"/>
    </source>
</evidence>
<feature type="region of interest" description="Disordered" evidence="1">
    <location>
        <begin position="59"/>
        <end position="90"/>
    </location>
</feature>
<feature type="compositionally biased region" description="Basic and acidic residues" evidence="1">
    <location>
        <begin position="59"/>
        <end position="70"/>
    </location>
</feature>
<evidence type="ECO:0000313" key="2">
    <source>
        <dbReference type="EMBL" id="KIZ05152.1"/>
    </source>
</evidence>
<gene>
    <name evidence="2" type="ORF">MNEG_2801</name>
</gene>
<name>A0A0D2MXU3_9CHLO</name>
<reference evidence="2 3" key="1">
    <citation type="journal article" date="2013" name="BMC Genomics">
        <title>Reconstruction of the lipid metabolism for the microalga Monoraphidium neglectum from its genome sequence reveals characteristics suitable for biofuel production.</title>
        <authorList>
            <person name="Bogen C."/>
            <person name="Al-Dilaimi A."/>
            <person name="Albersmeier A."/>
            <person name="Wichmann J."/>
            <person name="Grundmann M."/>
            <person name="Rupp O."/>
            <person name="Lauersen K.J."/>
            <person name="Blifernez-Klassen O."/>
            <person name="Kalinowski J."/>
            <person name="Goesmann A."/>
            <person name="Mussgnug J.H."/>
            <person name="Kruse O."/>
        </authorList>
    </citation>
    <scope>NUCLEOTIDE SEQUENCE [LARGE SCALE GENOMIC DNA]</scope>
    <source>
        <strain evidence="2 3">SAG 48.87</strain>
    </source>
</reference>
<proteinExistence type="predicted"/>
<dbReference type="GeneID" id="25735679"/>
<accession>A0A0D2MXU3</accession>